<reference evidence="3 4" key="1">
    <citation type="submission" date="2023-03" db="EMBL/GenBank/DDBJ databases">
        <title>Paludisphaera mucosa sp. nov. a novel planctomycete from northern fen.</title>
        <authorList>
            <person name="Ivanova A."/>
        </authorList>
    </citation>
    <scope>NUCLEOTIDE SEQUENCE [LARGE SCALE GENOMIC DNA]</scope>
    <source>
        <strain evidence="3 4">Pla2</strain>
    </source>
</reference>
<protein>
    <submittedName>
        <fullName evidence="3">Efflux RND transporter permease subunit</fullName>
    </submittedName>
</protein>
<evidence type="ECO:0000256" key="2">
    <source>
        <dbReference type="SAM" id="Phobius"/>
    </source>
</evidence>
<organism evidence="3 4">
    <name type="scientific">Paludisphaera mucosa</name>
    <dbReference type="NCBI Taxonomy" id="3030827"/>
    <lineage>
        <taxon>Bacteria</taxon>
        <taxon>Pseudomonadati</taxon>
        <taxon>Planctomycetota</taxon>
        <taxon>Planctomycetia</taxon>
        <taxon>Isosphaerales</taxon>
        <taxon>Isosphaeraceae</taxon>
        <taxon>Paludisphaera</taxon>
    </lineage>
</organism>
<dbReference type="SUPFAM" id="SSF82866">
    <property type="entry name" value="Multidrug efflux transporter AcrB transmembrane domain"/>
    <property type="match status" value="2"/>
</dbReference>
<feature type="transmembrane region" description="Helical" evidence="2">
    <location>
        <begin position="12"/>
        <end position="33"/>
    </location>
</feature>
<dbReference type="Gene3D" id="3.30.70.1440">
    <property type="entry name" value="Multidrug efflux transporter AcrB pore domain"/>
    <property type="match status" value="1"/>
</dbReference>
<feature type="transmembrane region" description="Helical" evidence="2">
    <location>
        <begin position="977"/>
        <end position="997"/>
    </location>
</feature>
<feature type="transmembrane region" description="Helical" evidence="2">
    <location>
        <begin position="435"/>
        <end position="456"/>
    </location>
</feature>
<feature type="region of interest" description="Disordered" evidence="1">
    <location>
        <begin position="500"/>
        <end position="519"/>
    </location>
</feature>
<dbReference type="SUPFAM" id="SSF82693">
    <property type="entry name" value="Multidrug efflux transporter AcrB pore domain, PN1, PN2, PC1 and PC2 subdomains"/>
    <property type="match status" value="2"/>
</dbReference>
<evidence type="ECO:0000313" key="3">
    <source>
        <dbReference type="EMBL" id="MDG3004760.1"/>
    </source>
</evidence>
<feature type="transmembrane region" description="Helical" evidence="2">
    <location>
        <begin position="921"/>
        <end position="939"/>
    </location>
</feature>
<dbReference type="PANTHER" id="PTHR32063">
    <property type="match status" value="1"/>
</dbReference>
<gene>
    <name evidence="3" type="ORF">PZE19_13310</name>
</gene>
<keyword evidence="4" id="KW-1185">Reference proteome</keyword>
<dbReference type="InterPro" id="IPR001036">
    <property type="entry name" value="Acrflvin-R"/>
</dbReference>
<comment type="caution">
    <text evidence="3">The sequence shown here is derived from an EMBL/GenBank/DDBJ whole genome shotgun (WGS) entry which is preliminary data.</text>
</comment>
<name>A0ABT6FB32_9BACT</name>
<dbReference type="PANTHER" id="PTHR32063:SF8">
    <property type="entry name" value="CATION EFFLUX PROTEIN"/>
    <property type="match status" value="1"/>
</dbReference>
<dbReference type="Gene3D" id="1.20.1640.10">
    <property type="entry name" value="Multidrug efflux transporter AcrB transmembrane domain"/>
    <property type="match status" value="2"/>
</dbReference>
<dbReference type="SUPFAM" id="SSF82714">
    <property type="entry name" value="Multidrug efflux transporter AcrB TolC docking domain, DN and DC subdomains"/>
    <property type="match status" value="2"/>
</dbReference>
<keyword evidence="2" id="KW-1133">Transmembrane helix</keyword>
<feature type="transmembrane region" description="Helical" evidence="2">
    <location>
        <begin position="1018"/>
        <end position="1039"/>
    </location>
</feature>
<feature type="transmembrane region" description="Helical" evidence="2">
    <location>
        <begin position="554"/>
        <end position="575"/>
    </location>
</feature>
<feature type="transmembrane region" description="Helical" evidence="2">
    <location>
        <begin position="364"/>
        <end position="384"/>
    </location>
</feature>
<dbReference type="InterPro" id="IPR027463">
    <property type="entry name" value="AcrB_DN_DC_subdom"/>
</dbReference>
<dbReference type="Gene3D" id="3.30.70.1430">
    <property type="entry name" value="Multidrug efflux transporter AcrB pore domain"/>
    <property type="match status" value="2"/>
</dbReference>
<keyword evidence="2" id="KW-0812">Transmembrane</keyword>
<accession>A0ABT6FB32</accession>
<dbReference type="Proteomes" id="UP001216907">
    <property type="component" value="Unassembled WGS sequence"/>
</dbReference>
<dbReference type="RefSeq" id="WP_277861113.1">
    <property type="nucleotide sequence ID" value="NZ_JARRAG010000002.1"/>
</dbReference>
<evidence type="ECO:0000256" key="1">
    <source>
        <dbReference type="SAM" id="MobiDB-lite"/>
    </source>
</evidence>
<dbReference type="Gene3D" id="3.30.70.1320">
    <property type="entry name" value="Multidrug efflux transporter AcrB pore domain like"/>
    <property type="match status" value="1"/>
</dbReference>
<keyword evidence="2" id="KW-0472">Membrane</keyword>
<sequence>MNGLIRASLRNPHAIVVFCLTLVMIGGVSIYLIPIDILPVFRSPAVQVLTFYSGMPAASVEKDVTNRMERWVGQANGTLRQESRSIVGASVVRDFFRSGVDPNGALTQVNSLATAAVPSLPPGTLPPVILPFDPTGTTPVGILAVDSPDGSQNESILYDVGRYEVRNMVMSINGAIAPVVYGGKIRAVMAYLDRQKLEARRLSPLDVMNAMDQYNVFLPTGDAKLGDVDYALDSNSMFDYPAEMGDIPLRSEVGNVSYLRDVATTKDASFIQTNVVRIDGRREVYIPIFRQLGASTLAVVNSVRARLDEFTARLTRGGIQLKLVMDQSVFVRQAISSLVQEGVLGAILCSLTILLFLGQIRMTAIAVMTLPIAVLSACIFLYYAGQTINVMTLAGLTLAIGPMIDSAIICLENTHRHLGLGATPKDAAYLGASEVALPELVSTLCTFLVLAPLALMPGMGEFLFMPMTLAVAFAMCSSYILSRTLVPMCSAAWLSGHGHGHGRESGAPGGEGDDRDDGPRPGFVARAFARWERGMDAAFAAYARLLGLVLRRRLLVVGTAFSLLAATLILMWPIMRREFYPEVDGGAFEMYLRAPSGTRIEKTEEKVAQLEEFIKATIPHHDLEQIVSEIGVNADWSAAYTPNAGPMDAVVKVQLHEHRGKSAQEYVHLVRTGVTKDPRFTDCDFGFDSGGLVRGAMNEGKSTPINIRVTGKDQRTACTLAERIRARCVKVDGVVDARIIQRLDYPEYVIDVDRAKAADLGLTQSDVMKNVVAALNSSIQFNKKNFWIDPVGGNQYFVGVQYPEGDIKSIETLLNIPITSKDQRKAIPLSNLVSLRRTTVPTEVTHDNIQPTIDLSMGVYGRDLGHVSDEVTRALEDFGERRSDGSWVPFDPGKKGHSLLKGSKIVLSGEYARMQDTFRNLGYGLVAASVLIYFLMVALDKSWVVPLTVMLIVPLCLIGILPTLYLTGTAVNVQSLLGFIFVVGIKVANTVLMTDFAQELRHAEKLTPTQAIFKSASIRVKPVTMTAVAAFFALIPSALALERGSEANAPLARAILGGLAAGEPATLFVLPCLYALLVRDREGGHDDDEGPGDDG</sequence>
<feature type="transmembrane region" description="Helical" evidence="2">
    <location>
        <begin position="944"/>
        <end position="965"/>
    </location>
</feature>
<evidence type="ECO:0000313" key="4">
    <source>
        <dbReference type="Proteomes" id="UP001216907"/>
    </source>
</evidence>
<feature type="transmembrane region" description="Helical" evidence="2">
    <location>
        <begin position="462"/>
        <end position="481"/>
    </location>
</feature>
<feature type="transmembrane region" description="Helical" evidence="2">
    <location>
        <begin position="1051"/>
        <end position="1077"/>
    </location>
</feature>
<dbReference type="Pfam" id="PF00873">
    <property type="entry name" value="ACR_tran"/>
    <property type="match status" value="1"/>
</dbReference>
<dbReference type="Gene3D" id="3.30.2090.10">
    <property type="entry name" value="Multidrug efflux transporter AcrB TolC docking domain, DN and DC subdomains"/>
    <property type="match status" value="2"/>
</dbReference>
<proteinExistence type="predicted"/>
<dbReference type="EMBL" id="JARRAG010000002">
    <property type="protein sequence ID" value="MDG3004760.1"/>
    <property type="molecule type" value="Genomic_DNA"/>
</dbReference>
<dbReference type="PRINTS" id="PR00702">
    <property type="entry name" value="ACRIFLAVINRP"/>
</dbReference>